<dbReference type="Proteomes" id="UP000002287">
    <property type="component" value="Plasmid pBVIE05"/>
</dbReference>
<dbReference type="KEGG" id="bvi:Bcep1808_7769"/>
<reference evidence="1 2" key="1">
    <citation type="submission" date="2007-03" db="EMBL/GenBank/DDBJ databases">
        <title>Complete sequence of plasmid pBVIE05 of Burkholderia vietnamiensis G4.</title>
        <authorList>
            <consortium name="US DOE Joint Genome Institute"/>
            <person name="Copeland A."/>
            <person name="Lucas S."/>
            <person name="Lapidus A."/>
            <person name="Barry K."/>
            <person name="Detter J.C."/>
            <person name="Glavina del Rio T."/>
            <person name="Hammon N."/>
            <person name="Israni S."/>
            <person name="Dalin E."/>
            <person name="Tice H."/>
            <person name="Pitluck S."/>
            <person name="Chain P."/>
            <person name="Malfatti S."/>
            <person name="Shin M."/>
            <person name="Vergez L."/>
            <person name="Schmutz J."/>
            <person name="Larimer F."/>
            <person name="Land M."/>
            <person name="Hauser L."/>
            <person name="Kyrpides N."/>
            <person name="Tiedje J."/>
            <person name="Richardson P."/>
        </authorList>
    </citation>
    <scope>NUCLEOTIDE SEQUENCE [LARGE SCALE GENOMIC DNA]</scope>
    <source>
        <strain evidence="2">G4 / LMG 22486</strain>
        <plasmid evidence="1 2">pBVIE05</plasmid>
    </source>
</reference>
<evidence type="ECO:0000313" key="2">
    <source>
        <dbReference type="Proteomes" id="UP000002287"/>
    </source>
</evidence>
<protein>
    <submittedName>
        <fullName evidence="1">Uncharacterized protein</fullName>
    </submittedName>
</protein>
<proteinExistence type="predicted"/>
<sequence length="110" mass="11538">MAIKKTIELAGTGALAEYHVLRSAQVNGSGDVTVTVASYFTVEAFAAGKSPVELLRHPIVIRGIPADGEEPMKFAESMLVATAPPGAADLPLNEQPFPNRYLFAGGAIVE</sequence>
<name>A4JWI6_BURVG</name>
<keyword evidence="1" id="KW-0614">Plasmid</keyword>
<accession>A4JWI6</accession>
<gene>
    <name evidence="1" type="ordered locus">Bcep1808_7769</name>
</gene>
<organism evidence="1 2">
    <name type="scientific">Burkholderia vietnamiensis (strain G4 / LMG 22486)</name>
    <name type="common">Burkholderia cepacia (strain R1808)</name>
    <dbReference type="NCBI Taxonomy" id="269482"/>
    <lineage>
        <taxon>Bacteria</taxon>
        <taxon>Pseudomonadati</taxon>
        <taxon>Pseudomonadota</taxon>
        <taxon>Betaproteobacteria</taxon>
        <taxon>Burkholderiales</taxon>
        <taxon>Burkholderiaceae</taxon>
        <taxon>Burkholderia</taxon>
        <taxon>Burkholderia cepacia complex</taxon>
    </lineage>
</organism>
<evidence type="ECO:0000313" key="1">
    <source>
        <dbReference type="EMBL" id="ABO60639.1"/>
    </source>
</evidence>
<dbReference type="AlphaFoldDB" id="A4JWI6"/>
<dbReference type="HOGENOM" id="CLU_2166287_0_0_4"/>
<dbReference type="EMBL" id="CP000621">
    <property type="protein sequence ID" value="ABO60639.1"/>
    <property type="molecule type" value="Genomic_DNA"/>
</dbReference>
<geneLocation type="plasmid" evidence="1 2">
    <name>pBVIE05</name>
</geneLocation>